<sequence length="90" mass="10316">METFLQPDEVCSWVLCCGPSVLSFEEIPVDVQRAATELMLGRSRDTLITKKGIVLETDRFSLRCCTCDENICGIRISEKEKHIFMRVFKV</sequence>
<gene>
    <name evidence="1" type="ORF">MarFTMF_117</name>
</gene>
<name>A0AA96IXG2_9VIRU</name>
<reference evidence="1" key="1">
    <citation type="submission" date="2023-07" db="EMBL/GenBank/DDBJ databases">
        <authorList>
            <person name="Xia Y."/>
        </authorList>
    </citation>
    <scope>NUCLEOTIDE SEQUENCE</scope>
    <source>
        <strain evidence="1">F</strain>
    </source>
</reference>
<protein>
    <submittedName>
        <fullName evidence="1">Uncharacterized protein</fullName>
    </submittedName>
</protein>
<evidence type="ECO:0000313" key="1">
    <source>
        <dbReference type="EMBL" id="WNL49633.1"/>
    </source>
</evidence>
<proteinExistence type="predicted"/>
<accession>A0AA96IXG2</accession>
<dbReference type="EMBL" id="OR343188">
    <property type="protein sequence ID" value="WNL49633.1"/>
    <property type="molecule type" value="Genomic_DNA"/>
</dbReference>
<organism evidence="1">
    <name type="scientific">Marseillevirus sp</name>
    <dbReference type="NCBI Taxonomy" id="2809551"/>
    <lineage>
        <taxon>Viruses</taxon>
        <taxon>Varidnaviria</taxon>
        <taxon>Bamfordvirae</taxon>
        <taxon>Nucleocytoviricota</taxon>
        <taxon>Megaviricetes</taxon>
        <taxon>Pimascovirales</taxon>
        <taxon>Pimascovirales incertae sedis</taxon>
        <taxon>Marseilleviridae</taxon>
        <taxon>Marseillevirus</taxon>
    </lineage>
</organism>